<sequence>MIQNFAIREILLFRRDHDFVNAAVGVS</sequence>
<proteinExistence type="predicted"/>
<feature type="non-terminal residue" evidence="1">
    <location>
        <position position="27"/>
    </location>
</feature>
<keyword evidence="2" id="KW-1185">Reference proteome</keyword>
<comment type="caution">
    <text evidence="1">The sequence shown here is derived from an EMBL/GenBank/DDBJ whole genome shotgun (WGS) entry which is preliminary data.</text>
</comment>
<protein>
    <submittedName>
        <fullName evidence="1">Uncharacterized protein</fullName>
    </submittedName>
</protein>
<dbReference type="Proteomes" id="UP000886998">
    <property type="component" value="Unassembled WGS sequence"/>
</dbReference>
<organism evidence="1 2">
    <name type="scientific">Trichonephila inaurata madagascariensis</name>
    <dbReference type="NCBI Taxonomy" id="2747483"/>
    <lineage>
        <taxon>Eukaryota</taxon>
        <taxon>Metazoa</taxon>
        <taxon>Ecdysozoa</taxon>
        <taxon>Arthropoda</taxon>
        <taxon>Chelicerata</taxon>
        <taxon>Arachnida</taxon>
        <taxon>Araneae</taxon>
        <taxon>Araneomorphae</taxon>
        <taxon>Entelegynae</taxon>
        <taxon>Araneoidea</taxon>
        <taxon>Nephilidae</taxon>
        <taxon>Trichonephila</taxon>
        <taxon>Trichonephila inaurata</taxon>
    </lineage>
</organism>
<dbReference type="AlphaFoldDB" id="A0A8X6XE85"/>
<gene>
    <name evidence="1" type="ORF">TNIN_151691</name>
</gene>
<name>A0A8X6XE85_9ARAC</name>
<dbReference type="EMBL" id="BMAV01008302">
    <property type="protein sequence ID" value="GFY51763.1"/>
    <property type="molecule type" value="Genomic_DNA"/>
</dbReference>
<evidence type="ECO:0000313" key="2">
    <source>
        <dbReference type="Proteomes" id="UP000886998"/>
    </source>
</evidence>
<reference evidence="1" key="1">
    <citation type="submission" date="2020-08" db="EMBL/GenBank/DDBJ databases">
        <title>Multicomponent nature underlies the extraordinary mechanical properties of spider dragline silk.</title>
        <authorList>
            <person name="Kono N."/>
            <person name="Nakamura H."/>
            <person name="Mori M."/>
            <person name="Yoshida Y."/>
            <person name="Ohtoshi R."/>
            <person name="Malay A.D."/>
            <person name="Moran D.A.P."/>
            <person name="Tomita M."/>
            <person name="Numata K."/>
            <person name="Arakawa K."/>
        </authorList>
    </citation>
    <scope>NUCLEOTIDE SEQUENCE</scope>
</reference>
<accession>A0A8X6XE85</accession>
<evidence type="ECO:0000313" key="1">
    <source>
        <dbReference type="EMBL" id="GFY51763.1"/>
    </source>
</evidence>